<evidence type="ECO:0000313" key="2">
    <source>
        <dbReference type="EMBL" id="GMH95401.1"/>
    </source>
</evidence>
<sequence>MTLTPHLLTVTIYDCPLLYDRIVSTAAGRFLDNVHGVCLVTFCILSLLIILYSPFATADIILTPSLKHLTNSTSDISSSLLNLPTAIASACIYMYATWCCLTIFVLGYLTTLFSPPVMHLTWLRQKLRVLSIYYTYSHDS</sequence>
<gene>
    <name evidence="2" type="ORF">TL16_g13147</name>
</gene>
<evidence type="ECO:0000313" key="3">
    <source>
        <dbReference type="Proteomes" id="UP001162640"/>
    </source>
</evidence>
<proteinExistence type="predicted"/>
<dbReference type="Proteomes" id="UP001162640">
    <property type="component" value="Unassembled WGS sequence"/>
</dbReference>
<evidence type="ECO:0000256" key="1">
    <source>
        <dbReference type="SAM" id="Phobius"/>
    </source>
</evidence>
<organism evidence="2 3">
    <name type="scientific">Triparma laevis f. inornata</name>
    <dbReference type="NCBI Taxonomy" id="1714386"/>
    <lineage>
        <taxon>Eukaryota</taxon>
        <taxon>Sar</taxon>
        <taxon>Stramenopiles</taxon>
        <taxon>Ochrophyta</taxon>
        <taxon>Bolidophyceae</taxon>
        <taxon>Parmales</taxon>
        <taxon>Triparmaceae</taxon>
        <taxon>Triparma</taxon>
    </lineage>
</organism>
<dbReference type="EMBL" id="BLQM01000604">
    <property type="protein sequence ID" value="GMH95401.1"/>
    <property type="molecule type" value="Genomic_DNA"/>
</dbReference>
<name>A0A9W7BVW3_9STRA</name>
<comment type="caution">
    <text evidence="2">The sequence shown here is derived from an EMBL/GenBank/DDBJ whole genome shotgun (WGS) entry which is preliminary data.</text>
</comment>
<accession>A0A9W7BVW3</accession>
<feature type="transmembrane region" description="Helical" evidence="1">
    <location>
        <begin position="34"/>
        <end position="55"/>
    </location>
</feature>
<protein>
    <submittedName>
        <fullName evidence="2">Uncharacterized protein</fullName>
    </submittedName>
</protein>
<keyword evidence="1" id="KW-0812">Transmembrane</keyword>
<keyword evidence="1" id="KW-1133">Transmembrane helix</keyword>
<dbReference type="AlphaFoldDB" id="A0A9W7BVW3"/>
<reference evidence="3" key="1">
    <citation type="journal article" date="2023" name="Commun. Biol.">
        <title>Genome analysis of Parmales, the sister group of diatoms, reveals the evolutionary specialization of diatoms from phago-mixotrophs to photoautotrophs.</title>
        <authorList>
            <person name="Ban H."/>
            <person name="Sato S."/>
            <person name="Yoshikawa S."/>
            <person name="Yamada K."/>
            <person name="Nakamura Y."/>
            <person name="Ichinomiya M."/>
            <person name="Sato N."/>
            <person name="Blanc-Mathieu R."/>
            <person name="Endo H."/>
            <person name="Kuwata A."/>
            <person name="Ogata H."/>
        </authorList>
    </citation>
    <scope>NUCLEOTIDE SEQUENCE [LARGE SCALE GENOMIC DNA]</scope>
</reference>
<keyword evidence="1" id="KW-0472">Membrane</keyword>